<protein>
    <submittedName>
        <fullName evidence="3">M48 family metallopeptidase</fullName>
    </submittedName>
</protein>
<dbReference type="PANTHER" id="PTHR30399">
    <property type="entry name" value="UNCHARACTERIZED PROTEIN YGJP"/>
    <property type="match status" value="1"/>
</dbReference>
<gene>
    <name evidence="3" type="ORF">J0I24_14060</name>
</gene>
<dbReference type="Gene3D" id="3.30.2010.10">
    <property type="entry name" value="Metalloproteases ('zincins'), catalytic domain"/>
    <property type="match status" value="1"/>
</dbReference>
<dbReference type="InterPro" id="IPR002725">
    <property type="entry name" value="YgjP-like_metallopeptidase"/>
</dbReference>
<dbReference type="Proteomes" id="UP000664800">
    <property type="component" value="Unassembled WGS sequence"/>
</dbReference>
<dbReference type="CDD" id="cd07344">
    <property type="entry name" value="M48_yhfN_like"/>
    <property type="match status" value="1"/>
</dbReference>
<dbReference type="InterPro" id="IPR053136">
    <property type="entry name" value="UTP_pyrophosphatase-like"/>
</dbReference>
<reference evidence="3" key="1">
    <citation type="submission" date="2021-02" db="EMBL/GenBank/DDBJ databases">
        <title>Thiocyanate and organic carbon inputs drive convergent selection for specific autotrophic Afipia and Thiobacillus strains within complex microbiomes.</title>
        <authorList>
            <person name="Huddy R.J."/>
            <person name="Sachdeva R."/>
            <person name="Kadzinga F."/>
            <person name="Kantor R.S."/>
            <person name="Harrison S.T.L."/>
            <person name="Banfield J.F."/>
        </authorList>
    </citation>
    <scope>NUCLEOTIDE SEQUENCE</scope>
    <source>
        <strain evidence="3">SCN18_13_7_16_R3_B_64_19</strain>
    </source>
</reference>
<dbReference type="AlphaFoldDB" id="A0A8I1MXD8"/>
<evidence type="ECO:0000259" key="2">
    <source>
        <dbReference type="Pfam" id="PF01863"/>
    </source>
</evidence>
<feature type="region of interest" description="Disordered" evidence="1">
    <location>
        <begin position="1"/>
        <end position="60"/>
    </location>
</feature>
<organism evidence="3 4">
    <name type="scientific">Thiomonas arsenitoxydans (strain DSM 22701 / CIP 110005 / 3As)</name>
    <dbReference type="NCBI Taxonomy" id="426114"/>
    <lineage>
        <taxon>Bacteria</taxon>
        <taxon>Pseudomonadati</taxon>
        <taxon>Pseudomonadota</taxon>
        <taxon>Betaproteobacteria</taxon>
        <taxon>Burkholderiales</taxon>
        <taxon>Thiomonas</taxon>
    </lineage>
</organism>
<dbReference type="Pfam" id="PF01863">
    <property type="entry name" value="YgjP-like"/>
    <property type="match status" value="1"/>
</dbReference>
<dbReference type="EMBL" id="JAFKMR010000030">
    <property type="protein sequence ID" value="MBN8745406.1"/>
    <property type="molecule type" value="Genomic_DNA"/>
</dbReference>
<feature type="compositionally biased region" description="Low complexity" evidence="1">
    <location>
        <begin position="28"/>
        <end position="46"/>
    </location>
</feature>
<name>A0A8I1MXD8_THIA3</name>
<comment type="caution">
    <text evidence="3">The sequence shown here is derived from an EMBL/GenBank/DDBJ whole genome shotgun (WGS) entry which is preliminary data.</text>
</comment>
<dbReference type="PANTHER" id="PTHR30399:SF1">
    <property type="entry name" value="UTP PYROPHOSPHATASE"/>
    <property type="match status" value="1"/>
</dbReference>
<proteinExistence type="predicted"/>
<feature type="domain" description="YgjP-like metallopeptidase" evidence="2">
    <location>
        <begin position="80"/>
        <end position="287"/>
    </location>
</feature>
<evidence type="ECO:0000256" key="1">
    <source>
        <dbReference type="SAM" id="MobiDB-lite"/>
    </source>
</evidence>
<evidence type="ECO:0000313" key="3">
    <source>
        <dbReference type="EMBL" id="MBN8745406.1"/>
    </source>
</evidence>
<sequence length="294" mass="32407">MPRAESSGRAALPGSAQLGLFDWDEPTPASAPIAAPAPGAAVSSSPGSPPVSIPRAGVPTQRYDDGIHRFDWSLHRAARRTLALRVDDRGVSLHAPRLASGASIAQFLQQHAAWVQRKLRQREQRLQALQAARIEWADGGRIPYLGQHLTLRLRGASQLQWDEARAELHLPLPPGSSAQQVRDSVAAWLQRQALGLFSARVAHFASQLGVRVTAVKLSAATTRWGSAKSDGSIRLHWRLLHFSPQLVDYVVAHEVAHLREMNHSPRFWAHVGSLYPEYQQARTQLRKSVLPPWG</sequence>
<evidence type="ECO:0000313" key="4">
    <source>
        <dbReference type="Proteomes" id="UP000664800"/>
    </source>
</evidence>
<dbReference type="RefSeq" id="WP_276732166.1">
    <property type="nucleotide sequence ID" value="NZ_JAFKMR010000030.1"/>
</dbReference>
<accession>A0A8I1MXD8</accession>